<dbReference type="EMBL" id="MWIP01000098">
    <property type="protein sequence ID" value="KAF1683490.1"/>
    <property type="molecule type" value="Genomic_DNA"/>
</dbReference>
<keyword evidence="2" id="KW-1185">Reference proteome</keyword>
<name>A0A7V8GJS0_9GAMM</name>
<accession>A0A7V8GJS0</accession>
<gene>
    <name evidence="1" type="ORF">B1992_15415</name>
</gene>
<evidence type="ECO:0000313" key="2">
    <source>
        <dbReference type="Proteomes" id="UP000462066"/>
    </source>
</evidence>
<reference evidence="1 2" key="1">
    <citation type="submission" date="2017-10" db="EMBL/GenBank/DDBJ databases">
        <title>Whole genome sequencing of Pseudoxanthomonas broegbernensis DSM 12573(T).</title>
        <authorList>
            <person name="Kumar S."/>
            <person name="Bansal K."/>
            <person name="Kaur A."/>
            <person name="Patil P."/>
            <person name="Sharma S."/>
            <person name="Patil P.B."/>
        </authorList>
    </citation>
    <scope>NUCLEOTIDE SEQUENCE [LARGE SCALE GENOMIC DNA]</scope>
    <source>
        <strain evidence="1 2">DSM 12573</strain>
    </source>
</reference>
<feature type="non-terminal residue" evidence="1">
    <location>
        <position position="113"/>
    </location>
</feature>
<sequence length="113" mass="12585">MAQRLGGVNVVNDAKGILKSLSTQLAQQVPRVSIDLGQISETLLSFRLLVPVAGKQALKRIRHANFLFCPVRCSQLYLLRRFVKSTRLGKLACQPDTYFGNFLLLAGKMHCLN</sequence>
<evidence type="ECO:0000313" key="1">
    <source>
        <dbReference type="EMBL" id="KAF1683490.1"/>
    </source>
</evidence>
<dbReference type="AlphaFoldDB" id="A0A7V8GJS0"/>
<dbReference type="Proteomes" id="UP000462066">
    <property type="component" value="Unassembled WGS sequence"/>
</dbReference>
<comment type="caution">
    <text evidence="1">The sequence shown here is derived from an EMBL/GenBank/DDBJ whole genome shotgun (WGS) entry which is preliminary data.</text>
</comment>
<proteinExistence type="predicted"/>
<protein>
    <submittedName>
        <fullName evidence="1">Uncharacterized protein</fullName>
    </submittedName>
</protein>
<organism evidence="1 2">
    <name type="scientific">Pseudoxanthomonas broegbernensis</name>
    <dbReference type="NCBI Taxonomy" id="83619"/>
    <lineage>
        <taxon>Bacteria</taxon>
        <taxon>Pseudomonadati</taxon>
        <taxon>Pseudomonadota</taxon>
        <taxon>Gammaproteobacteria</taxon>
        <taxon>Lysobacterales</taxon>
        <taxon>Lysobacteraceae</taxon>
        <taxon>Pseudoxanthomonas</taxon>
    </lineage>
</organism>